<dbReference type="Pfam" id="PF00023">
    <property type="entry name" value="Ank"/>
    <property type="match status" value="1"/>
</dbReference>
<evidence type="ECO:0000313" key="7">
    <source>
        <dbReference type="EMBL" id="KAF4633629.1"/>
    </source>
</evidence>
<feature type="repeat" description="ANK" evidence="3">
    <location>
        <begin position="1099"/>
        <end position="1131"/>
    </location>
</feature>
<comment type="caution">
    <text evidence="7">The sequence shown here is derived from an EMBL/GenBank/DDBJ whole genome shotgun (WGS) entry which is preliminary data.</text>
</comment>
<feature type="repeat" description="ANK" evidence="3">
    <location>
        <begin position="895"/>
        <end position="927"/>
    </location>
</feature>
<dbReference type="OrthoDB" id="20872at2759"/>
<feature type="repeat" description="ANK" evidence="3">
    <location>
        <begin position="1132"/>
        <end position="1164"/>
    </location>
</feature>
<evidence type="ECO:0000256" key="1">
    <source>
        <dbReference type="ARBA" id="ARBA00022737"/>
    </source>
</evidence>
<dbReference type="PRINTS" id="PR01415">
    <property type="entry name" value="ANKYRIN"/>
</dbReference>
<dbReference type="InterPro" id="IPR054471">
    <property type="entry name" value="GPIID_WHD"/>
</dbReference>
<feature type="repeat" description="ANK" evidence="3">
    <location>
        <begin position="928"/>
        <end position="960"/>
    </location>
</feature>
<feature type="repeat" description="ANK" evidence="3">
    <location>
        <begin position="994"/>
        <end position="1030"/>
    </location>
</feature>
<feature type="domain" description="Nephrocystin 3-like N-terminal" evidence="6">
    <location>
        <begin position="303"/>
        <end position="442"/>
    </location>
</feature>
<evidence type="ECO:0008006" key="9">
    <source>
        <dbReference type="Google" id="ProtNLM"/>
    </source>
</evidence>
<dbReference type="SUPFAM" id="SSF48403">
    <property type="entry name" value="Ankyrin repeat"/>
    <property type="match status" value="2"/>
</dbReference>
<name>A0A8H4W7E5_9HELO</name>
<feature type="repeat" description="ANK" evidence="3">
    <location>
        <begin position="794"/>
        <end position="826"/>
    </location>
</feature>
<feature type="repeat" description="ANK" evidence="3">
    <location>
        <begin position="827"/>
        <end position="859"/>
    </location>
</feature>
<dbReference type="Pfam" id="PF13637">
    <property type="entry name" value="Ank_4"/>
    <property type="match status" value="1"/>
</dbReference>
<dbReference type="PANTHER" id="PTHR24201:SF16">
    <property type="entry name" value="ANKYRIN-1-LIKE-RELATED"/>
    <property type="match status" value="1"/>
</dbReference>
<dbReference type="InterPro" id="IPR056884">
    <property type="entry name" value="NPHP3-like_N"/>
</dbReference>
<dbReference type="Proteomes" id="UP000566819">
    <property type="component" value="Unassembled WGS sequence"/>
</dbReference>
<dbReference type="InterPro" id="IPR050776">
    <property type="entry name" value="Ank_Repeat/CDKN_Inhibitor"/>
</dbReference>
<dbReference type="Pfam" id="PF22939">
    <property type="entry name" value="WHD_GPIID"/>
    <property type="match status" value="1"/>
</dbReference>
<evidence type="ECO:0000259" key="6">
    <source>
        <dbReference type="Pfam" id="PF24883"/>
    </source>
</evidence>
<dbReference type="InterPro" id="IPR002110">
    <property type="entry name" value="Ankyrin_rpt"/>
</dbReference>
<feature type="domain" description="GPI inositol-deacylase winged helix" evidence="5">
    <location>
        <begin position="570"/>
        <end position="662"/>
    </location>
</feature>
<feature type="repeat" description="ANK" evidence="3">
    <location>
        <begin position="1032"/>
        <end position="1064"/>
    </location>
</feature>
<dbReference type="InterPro" id="IPR027417">
    <property type="entry name" value="P-loop_NTPase"/>
</dbReference>
<organism evidence="7 8">
    <name type="scientific">Cudoniella acicularis</name>
    <dbReference type="NCBI Taxonomy" id="354080"/>
    <lineage>
        <taxon>Eukaryota</taxon>
        <taxon>Fungi</taxon>
        <taxon>Dikarya</taxon>
        <taxon>Ascomycota</taxon>
        <taxon>Pezizomycotina</taxon>
        <taxon>Leotiomycetes</taxon>
        <taxon>Helotiales</taxon>
        <taxon>Tricladiaceae</taxon>
        <taxon>Cudoniella</taxon>
    </lineage>
</organism>
<dbReference type="Gene3D" id="3.40.50.300">
    <property type="entry name" value="P-loop containing nucleotide triphosphate hydrolases"/>
    <property type="match status" value="1"/>
</dbReference>
<dbReference type="InterPro" id="IPR031352">
    <property type="entry name" value="SesA"/>
</dbReference>
<dbReference type="Pfam" id="PF24883">
    <property type="entry name" value="NPHP3_N"/>
    <property type="match status" value="1"/>
</dbReference>
<keyword evidence="1" id="KW-0677">Repeat</keyword>
<evidence type="ECO:0000256" key="3">
    <source>
        <dbReference type="PROSITE-ProRule" id="PRU00023"/>
    </source>
</evidence>
<evidence type="ECO:0000313" key="8">
    <source>
        <dbReference type="Proteomes" id="UP000566819"/>
    </source>
</evidence>
<proteinExistence type="predicted"/>
<dbReference type="Gene3D" id="1.25.40.20">
    <property type="entry name" value="Ankyrin repeat-containing domain"/>
    <property type="match status" value="2"/>
</dbReference>
<dbReference type="AlphaFoldDB" id="A0A8H4W7E5"/>
<accession>A0A8H4W7E5</accession>
<feature type="repeat" description="ANK" evidence="3">
    <location>
        <begin position="961"/>
        <end position="993"/>
    </location>
</feature>
<dbReference type="EMBL" id="JAAMPI010000245">
    <property type="protein sequence ID" value="KAF4633629.1"/>
    <property type="molecule type" value="Genomic_DNA"/>
</dbReference>
<keyword evidence="8" id="KW-1185">Reference proteome</keyword>
<dbReference type="Pfam" id="PF12796">
    <property type="entry name" value="Ank_2"/>
    <property type="match status" value="3"/>
</dbReference>
<dbReference type="SMART" id="SM00248">
    <property type="entry name" value="ANK"/>
    <property type="match status" value="12"/>
</dbReference>
<gene>
    <name evidence="7" type="ORF">G7Y89_g4494</name>
</gene>
<evidence type="ECO:0000259" key="4">
    <source>
        <dbReference type="Pfam" id="PF17107"/>
    </source>
</evidence>
<dbReference type="InterPro" id="IPR036770">
    <property type="entry name" value="Ankyrin_rpt-contain_sf"/>
</dbReference>
<sequence>MDPLSLTVATIAIVQTISSTYNAIRHLKGLPKAFKEVAQDLLLVKETLDLARSQLEASTLDESTQKAIEPIFKSCQEKASALSDIFQEIEKRKKQGREVKDWSTLVSFYRTLMLRMGKTHRVEALMQGMLKGLRALAVHQLFMVATKAQVEKLEKAIRKLSEIEPSLPDSEFETNSTNYTQNISEGGKGNQFNAAGGSQKNVLGHEFNATGSMNFVTNHQSISADGYSDSAIPRWLKDTSPPLPFEKKQQEIYEAASGAGEWLLDLPEFTNWRDGESRKLWCYGIRKSPSLNVPYTVELNTFIAGAGKTFLASVIINHLLRKGHSLCKNVACIYIFFDYKKHKSQNLVNLLSSLLVQLLQSRLGISAKVREVYEACEYRRIHPSIDDYVGMLKSQMENISRVYIVVDALDECLDDTKPNTLSKFLEACGKLPENAHMLFMSRPGIAFSKMIEPTCELEIVANANDMRLYLEKSINTHHRLRDMIEAELRNDNSFRDKVVNSILARSKGMQVLSQQGPKIFLTLMLRFLLAHLHLERLATHYDINRFKFELRHLSKTPDDYYQEALDRMGMQVERLRNLAINVLTWLVFAERELTISELSHAIEIYNNMAAIQTGSMALPTGSVTPSTELALTTACVGIVVVDKNSGVVRLAHNTAEEYLRNNKPAILNNAQSKIAKTCISCLMHIPLKQFSEVPPPQTELEDHYRKYPFLRYAAEHWGHHLSFRVEGVVYRLTWDFLSDRQKVNSALQAMANPLVRHETDISGLHLIAYFGLIKIVQKAVENKKRFLINERTKRGETPLHWAAIHHQGDFLKYLIEQGADLNAVEKDGKTTLHIVIYNGDEESIKVLLSSRTTIDLNIKDSQGWTPLRWAAAFGQLDVVEMLLSAGAEVDAQDKDKWTAIRWAAQRGHKEVAELLINHKASLETPNSDEWTLLRWAAKEGSEEFIQLLVEKRVDLNANDANGFTALRWAVCYGHTMVAWLLIQARADLNKPDNSGKTPLHAAAESCPTSSVSSIICLLLEKGAKVNARTKLMNLTPLHIAASRGSDSTVWLLIEKGADLFLTDVSDRTALHWAITQGHFKVAHLLAWKAKDLIHAVDNESRTALHYAASLGHIHIVDMLLDYGANIDVCDTDGKTPLYLAVSQLQEDVVACLLERGANVNVPNQKWKRRLLRLASSVGSLAINESLHQAFGEEFRVERNKSPSSEVVARKGVLGRYSAQVEDE</sequence>
<dbReference type="PANTHER" id="PTHR24201">
    <property type="entry name" value="ANK_REP_REGION DOMAIN-CONTAINING PROTEIN"/>
    <property type="match status" value="1"/>
</dbReference>
<protein>
    <recommendedName>
        <fullName evidence="9">NACHT domain-containing protein</fullName>
    </recommendedName>
</protein>
<dbReference type="PROSITE" id="PS50297">
    <property type="entry name" value="ANK_REP_REGION"/>
    <property type="match status" value="8"/>
</dbReference>
<dbReference type="PROSITE" id="PS50088">
    <property type="entry name" value="ANK_REPEAT"/>
    <property type="match status" value="10"/>
</dbReference>
<feature type="repeat" description="ANK" evidence="3">
    <location>
        <begin position="862"/>
        <end position="894"/>
    </location>
</feature>
<keyword evidence="2 3" id="KW-0040">ANK repeat</keyword>
<feature type="domain" description="NACHT-NTPase and P-loop NTPases N-terminal" evidence="4">
    <location>
        <begin position="9"/>
        <end position="136"/>
    </location>
</feature>
<dbReference type="Pfam" id="PF17107">
    <property type="entry name" value="SesA"/>
    <property type="match status" value="1"/>
</dbReference>
<evidence type="ECO:0000256" key="2">
    <source>
        <dbReference type="ARBA" id="ARBA00023043"/>
    </source>
</evidence>
<reference evidence="7 8" key="1">
    <citation type="submission" date="2020-03" db="EMBL/GenBank/DDBJ databases">
        <title>Draft Genome Sequence of Cudoniella acicularis.</title>
        <authorList>
            <person name="Buettner E."/>
            <person name="Kellner H."/>
        </authorList>
    </citation>
    <scope>NUCLEOTIDE SEQUENCE [LARGE SCALE GENOMIC DNA]</scope>
    <source>
        <strain evidence="7 8">DSM 108380</strain>
    </source>
</reference>
<evidence type="ECO:0000259" key="5">
    <source>
        <dbReference type="Pfam" id="PF22939"/>
    </source>
</evidence>